<dbReference type="CDD" id="cd02440">
    <property type="entry name" value="AdoMet_MTases"/>
    <property type="match status" value="1"/>
</dbReference>
<accession>A0ABD5PTY3</accession>
<dbReference type="GO" id="GO:0008168">
    <property type="term" value="F:methyltransferase activity"/>
    <property type="evidence" value="ECO:0007669"/>
    <property type="project" value="UniProtKB-KW"/>
</dbReference>
<dbReference type="Gene3D" id="3.40.50.150">
    <property type="entry name" value="Vaccinia Virus protein VP39"/>
    <property type="match status" value="1"/>
</dbReference>
<protein>
    <submittedName>
        <fullName evidence="2">Class I SAM-dependent methyltransferase</fullName>
        <ecNumber evidence="2">2.1.1.-</ecNumber>
    </submittedName>
</protein>
<name>A0ABD5PTY3_9EURY</name>
<organism evidence="2 3">
    <name type="scientific">Halosolutus amylolyticus</name>
    <dbReference type="NCBI Taxonomy" id="2932267"/>
    <lineage>
        <taxon>Archaea</taxon>
        <taxon>Methanobacteriati</taxon>
        <taxon>Methanobacteriota</taxon>
        <taxon>Stenosarchaea group</taxon>
        <taxon>Halobacteria</taxon>
        <taxon>Halobacteriales</taxon>
        <taxon>Natrialbaceae</taxon>
        <taxon>Halosolutus</taxon>
    </lineage>
</organism>
<reference evidence="2 3" key="1">
    <citation type="journal article" date="2019" name="Int. J. Syst. Evol. Microbiol.">
        <title>The Global Catalogue of Microorganisms (GCM) 10K type strain sequencing project: providing services to taxonomists for standard genome sequencing and annotation.</title>
        <authorList>
            <consortium name="The Broad Institute Genomics Platform"/>
            <consortium name="The Broad Institute Genome Sequencing Center for Infectious Disease"/>
            <person name="Wu L."/>
            <person name="Ma J."/>
        </authorList>
    </citation>
    <scope>NUCLEOTIDE SEQUENCE [LARGE SCALE GENOMIC DNA]</scope>
    <source>
        <strain evidence="2 3">WLHS5</strain>
    </source>
</reference>
<dbReference type="InterPro" id="IPR050508">
    <property type="entry name" value="Methyltransf_Superfamily"/>
</dbReference>
<dbReference type="Pfam" id="PF08241">
    <property type="entry name" value="Methyltransf_11"/>
    <property type="match status" value="1"/>
</dbReference>
<dbReference type="PANTHER" id="PTHR42912">
    <property type="entry name" value="METHYLTRANSFERASE"/>
    <property type="match status" value="1"/>
</dbReference>
<dbReference type="InterPro" id="IPR013216">
    <property type="entry name" value="Methyltransf_11"/>
</dbReference>
<dbReference type="Proteomes" id="UP001595898">
    <property type="component" value="Unassembled WGS sequence"/>
</dbReference>
<keyword evidence="3" id="KW-1185">Reference proteome</keyword>
<gene>
    <name evidence="2" type="ORF">ACFO5R_19120</name>
</gene>
<dbReference type="PANTHER" id="PTHR42912:SF96">
    <property type="entry name" value="METHYLTRANSFERASE DOMAIN-CONTAINING PROTEIN"/>
    <property type="match status" value="1"/>
</dbReference>
<evidence type="ECO:0000313" key="2">
    <source>
        <dbReference type="EMBL" id="MFC4544045.1"/>
    </source>
</evidence>
<keyword evidence="2" id="KW-0808">Transferase</keyword>
<dbReference type="EC" id="2.1.1.-" evidence="2"/>
<proteinExistence type="predicted"/>
<dbReference type="AlphaFoldDB" id="A0ABD5PTY3"/>
<sequence length="236" mass="26335">MATDSRTAARDSGPAARRPMSIEEIRDSYAECADWAARFDWLERRLTGRYRRELFQGAEGRVLDVACGTGPNFEYLPQTVDLVGIDVSPEMLGKARDRLDRLAIDGTLREMDAQDLAFDDDSFDTVISSLSTCTFPDPVAALEEMDRVCRPGGRILLFEHGRSDVGPIARFQDWRADAHYAQAGCRWNQDPLELLVAADLPVREVRNRALGIVTLVEARPSRDSLLDAVRAHVIEG</sequence>
<dbReference type="InterPro" id="IPR029063">
    <property type="entry name" value="SAM-dependent_MTases_sf"/>
</dbReference>
<dbReference type="SUPFAM" id="SSF53335">
    <property type="entry name" value="S-adenosyl-L-methionine-dependent methyltransferases"/>
    <property type="match status" value="1"/>
</dbReference>
<feature type="domain" description="Methyltransferase type 11" evidence="1">
    <location>
        <begin position="63"/>
        <end position="156"/>
    </location>
</feature>
<keyword evidence="2" id="KW-0489">Methyltransferase</keyword>
<evidence type="ECO:0000313" key="3">
    <source>
        <dbReference type="Proteomes" id="UP001595898"/>
    </source>
</evidence>
<comment type="caution">
    <text evidence="2">The sequence shown here is derived from an EMBL/GenBank/DDBJ whole genome shotgun (WGS) entry which is preliminary data.</text>
</comment>
<dbReference type="GO" id="GO:0032259">
    <property type="term" value="P:methylation"/>
    <property type="evidence" value="ECO:0007669"/>
    <property type="project" value="UniProtKB-KW"/>
</dbReference>
<evidence type="ECO:0000259" key="1">
    <source>
        <dbReference type="Pfam" id="PF08241"/>
    </source>
</evidence>
<dbReference type="EMBL" id="JBHSFA010000009">
    <property type="protein sequence ID" value="MFC4544045.1"/>
    <property type="molecule type" value="Genomic_DNA"/>
</dbReference>
<dbReference type="RefSeq" id="WP_250141934.1">
    <property type="nucleotide sequence ID" value="NZ_JALIQP010000005.1"/>
</dbReference>